<proteinExistence type="predicted"/>
<evidence type="ECO:0000313" key="1">
    <source>
        <dbReference type="EMBL" id="AWX94681.1"/>
    </source>
</evidence>
<organism evidence="1 3">
    <name type="scientific">Streptococcus suis</name>
    <dbReference type="NCBI Taxonomy" id="1307"/>
    <lineage>
        <taxon>Bacteria</taxon>
        <taxon>Bacillati</taxon>
        <taxon>Bacillota</taxon>
        <taxon>Bacilli</taxon>
        <taxon>Lactobacillales</taxon>
        <taxon>Streptococcaceae</taxon>
        <taxon>Streptococcus</taxon>
    </lineage>
</organism>
<gene>
    <name evidence="1" type="ORF">BKM66_00260</name>
    <name evidence="2" type="ORF">SHY70_10780</name>
</gene>
<dbReference type="RefSeq" id="WP_105183586.1">
    <property type="nucleotide sequence ID" value="NZ_CP017666.1"/>
</dbReference>
<dbReference type="AlphaFoldDB" id="A0AAD0KUN3"/>
<evidence type="ECO:0000313" key="2">
    <source>
        <dbReference type="EMBL" id="MDX5038749.1"/>
    </source>
</evidence>
<sequence length="148" mass="17254">MLNKNQFSELGLELGIATENLRLQVATVDLLHSFNKPENSDLVRIHLHNITDALHSNLQDVINRIDNVASKLFSEMEQLEKEEARQVETTIQSQYILLDNLLTSVSFFHSRTFPCFFYQNLSVFAILFIENPFLRCENEAFGCWVWWS</sequence>
<accession>A0AAD0KUN3</accession>
<evidence type="ECO:0000313" key="3">
    <source>
        <dbReference type="Proteomes" id="UP000250181"/>
    </source>
</evidence>
<reference evidence="1 3" key="1">
    <citation type="submission" date="2016-10" db="EMBL/GenBank/DDBJ databases">
        <authorList>
            <person name="Zou G."/>
            <person name="Zhou R."/>
        </authorList>
    </citation>
    <scope>NUCLEOTIDE SEQUENCE [LARGE SCALE GENOMIC DNA]</scope>
    <source>
        <strain evidence="1 3">0061</strain>
    </source>
</reference>
<reference evidence="2" key="2">
    <citation type="submission" date="2023-11" db="EMBL/GenBank/DDBJ databases">
        <title>Antimicrobial resistance in invasive Streptococcus suis isolated in Spain and the associated genetic mechanisms.</title>
        <authorList>
            <person name="Uruen C."/>
            <person name="Arenas J.A."/>
        </authorList>
    </citation>
    <scope>NUCLEOTIDE SEQUENCE</scope>
    <source>
        <strain evidence="2">Ss_70</strain>
    </source>
</reference>
<dbReference type="EMBL" id="CP017666">
    <property type="protein sequence ID" value="AWX94681.1"/>
    <property type="molecule type" value="Genomic_DNA"/>
</dbReference>
<dbReference type="Proteomes" id="UP000250181">
    <property type="component" value="Chromosome"/>
</dbReference>
<name>A0AAD0KUN3_STRSU</name>
<dbReference type="EMBL" id="JAWWZK010000042">
    <property type="protein sequence ID" value="MDX5038749.1"/>
    <property type="molecule type" value="Genomic_DNA"/>
</dbReference>
<protein>
    <submittedName>
        <fullName evidence="1">Uncharacterized protein</fullName>
    </submittedName>
</protein>
<dbReference type="Proteomes" id="UP001270004">
    <property type="component" value="Unassembled WGS sequence"/>
</dbReference>